<dbReference type="GO" id="GO:0043546">
    <property type="term" value="F:molybdopterin cofactor binding"/>
    <property type="evidence" value="ECO:0007669"/>
    <property type="project" value="InterPro"/>
</dbReference>
<proteinExistence type="inferred from homology"/>
<dbReference type="Gene3D" id="2.40.40.20">
    <property type="match status" value="1"/>
</dbReference>
<gene>
    <name evidence="8" type="ORF">METZ01_LOCUS435219</name>
</gene>
<dbReference type="InterPro" id="IPR006656">
    <property type="entry name" value="Mopterin_OxRdtase"/>
</dbReference>
<evidence type="ECO:0000259" key="6">
    <source>
        <dbReference type="Pfam" id="PF00384"/>
    </source>
</evidence>
<dbReference type="GO" id="GO:0009055">
    <property type="term" value="F:electron transfer activity"/>
    <property type="evidence" value="ECO:0007669"/>
    <property type="project" value="TreeGrafter"/>
</dbReference>
<dbReference type="Gene3D" id="3.40.50.740">
    <property type="match status" value="1"/>
</dbReference>
<feature type="non-terminal residue" evidence="8">
    <location>
        <position position="264"/>
    </location>
</feature>
<evidence type="ECO:0000256" key="1">
    <source>
        <dbReference type="ARBA" id="ARBA00001942"/>
    </source>
</evidence>
<evidence type="ECO:0000256" key="5">
    <source>
        <dbReference type="ARBA" id="ARBA00023002"/>
    </source>
</evidence>
<dbReference type="PANTHER" id="PTHR43742">
    <property type="entry name" value="TRIMETHYLAMINE-N-OXIDE REDUCTASE"/>
    <property type="match status" value="1"/>
</dbReference>
<feature type="non-terminal residue" evidence="8">
    <location>
        <position position="1"/>
    </location>
</feature>
<comment type="similarity">
    <text evidence="2">Belongs to the prokaryotic molybdopterin-containing oxidoreductase family.</text>
</comment>
<dbReference type="InterPro" id="IPR009010">
    <property type="entry name" value="Asp_de-COase-like_dom_sf"/>
</dbReference>
<dbReference type="InterPro" id="IPR006655">
    <property type="entry name" value="Mopterin_OxRdtase_prok_CS"/>
</dbReference>
<dbReference type="PANTHER" id="PTHR43742:SF10">
    <property type="entry name" value="TRIMETHYLAMINE-N-OXIDE REDUCTASE 2"/>
    <property type="match status" value="1"/>
</dbReference>
<evidence type="ECO:0000256" key="3">
    <source>
        <dbReference type="ARBA" id="ARBA00022505"/>
    </source>
</evidence>
<feature type="domain" description="Molybdopterin oxidoreductase" evidence="6">
    <location>
        <begin position="5"/>
        <end position="61"/>
    </location>
</feature>
<dbReference type="SUPFAM" id="SSF53706">
    <property type="entry name" value="Formate dehydrogenase/DMSO reductase, domains 1-3"/>
    <property type="match status" value="1"/>
</dbReference>
<dbReference type="GO" id="GO:0030151">
    <property type="term" value="F:molybdenum ion binding"/>
    <property type="evidence" value="ECO:0007669"/>
    <property type="project" value="TreeGrafter"/>
</dbReference>
<evidence type="ECO:0000259" key="7">
    <source>
        <dbReference type="Pfam" id="PF01568"/>
    </source>
</evidence>
<evidence type="ECO:0000256" key="2">
    <source>
        <dbReference type="ARBA" id="ARBA00010312"/>
    </source>
</evidence>
<sequence length="264" mass="30076">EPWWNPLAKHADIVLPATTTLERNDLCCNPFDGFAYPMEKVLEPVGGARNDYEIFSDIAKRLGFADEFTEGRDEQAWLKHLFDISRQRGAEAGIKLPTFEEFWEQGVFEIPATAQPHIMYEAFRKDPEGNPLPTTPSGKIEIFSERIDGFGYDDCPGHATWFEPCEWLNSSLTDKYPLHLLSNQPKTRLHGQLDHGSWSRKHKIKEREVMTLHPKDAETRDITQGDIVRVFNDRGQCLAGVIVSEEVRQGVVQMSTGAWYDPAT</sequence>
<dbReference type="Pfam" id="PF00384">
    <property type="entry name" value="Molybdopterin"/>
    <property type="match status" value="1"/>
</dbReference>
<dbReference type="GO" id="GO:0016491">
    <property type="term" value="F:oxidoreductase activity"/>
    <property type="evidence" value="ECO:0007669"/>
    <property type="project" value="UniProtKB-KW"/>
</dbReference>
<dbReference type="SUPFAM" id="SSF50692">
    <property type="entry name" value="ADC-like"/>
    <property type="match status" value="1"/>
</dbReference>
<dbReference type="PROSITE" id="PS00932">
    <property type="entry name" value="MOLYBDOPTERIN_PROK_3"/>
    <property type="match status" value="1"/>
</dbReference>
<accession>A0A382YHS7</accession>
<feature type="domain" description="Molybdopterin dinucleotide-binding" evidence="7">
    <location>
        <begin position="178"/>
        <end position="260"/>
    </location>
</feature>
<keyword evidence="3" id="KW-0500">Molybdenum</keyword>
<evidence type="ECO:0000256" key="4">
    <source>
        <dbReference type="ARBA" id="ARBA00022723"/>
    </source>
</evidence>
<name>A0A382YHS7_9ZZZZ</name>
<dbReference type="InterPro" id="IPR050612">
    <property type="entry name" value="Prok_Mopterin_Oxidored"/>
</dbReference>
<evidence type="ECO:0008006" key="9">
    <source>
        <dbReference type="Google" id="ProtNLM"/>
    </source>
</evidence>
<evidence type="ECO:0000313" key="8">
    <source>
        <dbReference type="EMBL" id="SVD82365.1"/>
    </source>
</evidence>
<dbReference type="InterPro" id="IPR006657">
    <property type="entry name" value="MoPterin_dinucl-bd_dom"/>
</dbReference>
<organism evidence="8">
    <name type="scientific">marine metagenome</name>
    <dbReference type="NCBI Taxonomy" id="408172"/>
    <lineage>
        <taxon>unclassified sequences</taxon>
        <taxon>metagenomes</taxon>
        <taxon>ecological metagenomes</taxon>
    </lineage>
</organism>
<dbReference type="GO" id="GO:0009061">
    <property type="term" value="P:anaerobic respiration"/>
    <property type="evidence" value="ECO:0007669"/>
    <property type="project" value="TreeGrafter"/>
</dbReference>
<protein>
    <recommendedName>
        <fullName evidence="9">Molybdopterin dinucleotide-binding domain-containing protein</fullName>
    </recommendedName>
</protein>
<keyword evidence="4" id="KW-0479">Metal-binding</keyword>
<dbReference type="GO" id="GO:0030288">
    <property type="term" value="C:outer membrane-bounded periplasmic space"/>
    <property type="evidence" value="ECO:0007669"/>
    <property type="project" value="TreeGrafter"/>
</dbReference>
<comment type="cofactor">
    <cofactor evidence="1">
        <name>Mo-bis(molybdopterin guanine dinucleotide)</name>
        <dbReference type="ChEBI" id="CHEBI:60539"/>
    </cofactor>
</comment>
<keyword evidence="5" id="KW-0560">Oxidoreductase</keyword>
<dbReference type="Pfam" id="PF01568">
    <property type="entry name" value="Molydop_binding"/>
    <property type="match status" value="1"/>
</dbReference>
<reference evidence="8" key="1">
    <citation type="submission" date="2018-05" db="EMBL/GenBank/DDBJ databases">
        <authorList>
            <person name="Lanie J.A."/>
            <person name="Ng W.-L."/>
            <person name="Kazmierczak K.M."/>
            <person name="Andrzejewski T.M."/>
            <person name="Davidsen T.M."/>
            <person name="Wayne K.J."/>
            <person name="Tettelin H."/>
            <person name="Glass J.I."/>
            <person name="Rusch D."/>
            <person name="Podicherti R."/>
            <person name="Tsui H.-C.T."/>
            <person name="Winkler M.E."/>
        </authorList>
    </citation>
    <scope>NUCLEOTIDE SEQUENCE</scope>
</reference>
<dbReference type="AlphaFoldDB" id="A0A382YHS7"/>
<dbReference type="EMBL" id="UINC01175644">
    <property type="protein sequence ID" value="SVD82365.1"/>
    <property type="molecule type" value="Genomic_DNA"/>
</dbReference>